<reference evidence="1 2" key="1">
    <citation type="submission" date="2019-01" db="EMBL/GenBank/DDBJ databases">
        <title>Draft genome sequences of three monokaryotic isolates of the white-rot basidiomycete fungus Dichomitus squalens.</title>
        <authorList>
            <consortium name="DOE Joint Genome Institute"/>
            <person name="Lopez S.C."/>
            <person name="Andreopoulos B."/>
            <person name="Pangilinan J."/>
            <person name="Lipzen A."/>
            <person name="Riley R."/>
            <person name="Ahrendt S."/>
            <person name="Ng V."/>
            <person name="Barry K."/>
            <person name="Daum C."/>
            <person name="Grigoriev I.V."/>
            <person name="Hilden K.S."/>
            <person name="Makela M.R."/>
            <person name="de Vries R.P."/>
        </authorList>
    </citation>
    <scope>NUCLEOTIDE SEQUENCE [LARGE SCALE GENOMIC DNA]</scope>
    <source>
        <strain evidence="1 2">CBS 464.89</strain>
    </source>
</reference>
<evidence type="ECO:0000313" key="1">
    <source>
        <dbReference type="EMBL" id="TBU59803.1"/>
    </source>
</evidence>
<dbReference type="EMBL" id="ML145110">
    <property type="protein sequence ID" value="TBU59803.1"/>
    <property type="molecule type" value="Genomic_DNA"/>
</dbReference>
<accession>A0A4Q9PYG3</accession>
<name>A0A4Q9PYG3_9APHY</name>
<proteinExistence type="predicted"/>
<evidence type="ECO:0000313" key="2">
    <source>
        <dbReference type="Proteomes" id="UP000292082"/>
    </source>
</evidence>
<keyword evidence="2" id="KW-1185">Reference proteome</keyword>
<dbReference type="Proteomes" id="UP000292082">
    <property type="component" value="Unassembled WGS sequence"/>
</dbReference>
<protein>
    <submittedName>
        <fullName evidence="1">Uncharacterized protein</fullName>
    </submittedName>
</protein>
<dbReference type="AlphaFoldDB" id="A0A4Q9PYG3"/>
<sequence length="67" mass="7418">MEPSLRESGESRSGVQTWYRVCLDGRRSLPRATSAWARRRAMWGSDLGSGPCRCNPAGSRWGASHLP</sequence>
<organism evidence="1 2">
    <name type="scientific">Dichomitus squalens</name>
    <dbReference type="NCBI Taxonomy" id="114155"/>
    <lineage>
        <taxon>Eukaryota</taxon>
        <taxon>Fungi</taxon>
        <taxon>Dikarya</taxon>
        <taxon>Basidiomycota</taxon>
        <taxon>Agaricomycotina</taxon>
        <taxon>Agaricomycetes</taxon>
        <taxon>Polyporales</taxon>
        <taxon>Polyporaceae</taxon>
        <taxon>Dichomitus</taxon>
    </lineage>
</organism>
<gene>
    <name evidence="1" type="ORF">BD310DRAFT_924245</name>
</gene>